<keyword evidence="2" id="KW-1185">Reference proteome</keyword>
<feature type="non-terminal residue" evidence="1">
    <location>
        <position position="82"/>
    </location>
</feature>
<proteinExistence type="predicted"/>
<dbReference type="Proteomes" id="UP000789572">
    <property type="component" value="Unassembled WGS sequence"/>
</dbReference>
<dbReference type="AlphaFoldDB" id="A0A9N9E658"/>
<gene>
    <name evidence="1" type="ORF">POCULU_LOCUS10666</name>
</gene>
<dbReference type="EMBL" id="CAJVPJ010005960">
    <property type="protein sequence ID" value="CAG8665216.1"/>
    <property type="molecule type" value="Genomic_DNA"/>
</dbReference>
<dbReference type="OrthoDB" id="2390600at2759"/>
<accession>A0A9N9E658</accession>
<organism evidence="1 2">
    <name type="scientific">Paraglomus occultum</name>
    <dbReference type="NCBI Taxonomy" id="144539"/>
    <lineage>
        <taxon>Eukaryota</taxon>
        <taxon>Fungi</taxon>
        <taxon>Fungi incertae sedis</taxon>
        <taxon>Mucoromycota</taxon>
        <taxon>Glomeromycotina</taxon>
        <taxon>Glomeromycetes</taxon>
        <taxon>Paraglomerales</taxon>
        <taxon>Paraglomeraceae</taxon>
        <taxon>Paraglomus</taxon>
    </lineage>
</organism>
<protein>
    <submittedName>
        <fullName evidence="1">35_t:CDS:1</fullName>
    </submittedName>
</protein>
<name>A0A9N9E658_9GLOM</name>
<evidence type="ECO:0000313" key="1">
    <source>
        <dbReference type="EMBL" id="CAG8665216.1"/>
    </source>
</evidence>
<reference evidence="1" key="1">
    <citation type="submission" date="2021-06" db="EMBL/GenBank/DDBJ databases">
        <authorList>
            <person name="Kallberg Y."/>
            <person name="Tangrot J."/>
            <person name="Rosling A."/>
        </authorList>
    </citation>
    <scope>NUCLEOTIDE SEQUENCE</scope>
    <source>
        <strain evidence="1">IA702</strain>
    </source>
</reference>
<feature type="non-terminal residue" evidence="1">
    <location>
        <position position="1"/>
    </location>
</feature>
<comment type="caution">
    <text evidence="1">The sequence shown here is derived from an EMBL/GenBank/DDBJ whole genome shotgun (WGS) entry which is preliminary data.</text>
</comment>
<sequence length="82" mass="9793">ENTNRNAKKKVSKLLSVYDMSFNTTEVMRFKDKLRWKAEEEEHRVALRMKAVSTCTIEDLKHLKERSVDKEVHRLDLDDDNE</sequence>
<evidence type="ECO:0000313" key="2">
    <source>
        <dbReference type="Proteomes" id="UP000789572"/>
    </source>
</evidence>